<gene>
    <name evidence="2" type="ORF">FHETE_10301</name>
</gene>
<sequence>MSGVSLVPYHTTAFKLTCVLVKDTSPTPQYPWDYSGPRYEFFQDYIMNQPSLFRFLVSELNSELPVLLALTDQPSTALSLIPHFHSNPPESVTQSATENSGQPITPFPSPKNNNTTVSHHDDSFGPDVWPEYNDVERDHASPGKADSSSISDPIVQRETGDTRAPETRSAISIYLDRVADLTAKLHCVENEHFDAITVAFLVNALDSRKSRELLFYFLDNATLDLWYCLDEVTSKPVGNLTPIDSLQDGCRSHDYNCTLIKTTEDNSRCRRLQFQHVIGQE</sequence>
<evidence type="ECO:0000313" key="2">
    <source>
        <dbReference type="EMBL" id="KAF5657696.1"/>
    </source>
</evidence>
<dbReference type="EMBL" id="JAAGWQ010000272">
    <property type="protein sequence ID" value="KAF5657696.1"/>
    <property type="molecule type" value="Genomic_DNA"/>
</dbReference>
<comment type="caution">
    <text evidence="2">The sequence shown here is derived from an EMBL/GenBank/DDBJ whole genome shotgun (WGS) entry which is preliminary data.</text>
</comment>
<accession>A0A8H5SV86</accession>
<organism evidence="2 3">
    <name type="scientific">Fusarium heterosporum</name>
    <dbReference type="NCBI Taxonomy" id="42747"/>
    <lineage>
        <taxon>Eukaryota</taxon>
        <taxon>Fungi</taxon>
        <taxon>Dikarya</taxon>
        <taxon>Ascomycota</taxon>
        <taxon>Pezizomycotina</taxon>
        <taxon>Sordariomycetes</taxon>
        <taxon>Hypocreomycetidae</taxon>
        <taxon>Hypocreales</taxon>
        <taxon>Nectriaceae</taxon>
        <taxon>Fusarium</taxon>
        <taxon>Fusarium heterosporum species complex</taxon>
    </lineage>
</organism>
<feature type="compositionally biased region" description="Polar residues" evidence="1">
    <location>
        <begin position="88"/>
        <end position="103"/>
    </location>
</feature>
<name>A0A8H5SV86_FUSHE</name>
<evidence type="ECO:0000313" key="3">
    <source>
        <dbReference type="Proteomes" id="UP000567885"/>
    </source>
</evidence>
<protein>
    <submittedName>
        <fullName evidence="2">Uncharacterized protein</fullName>
    </submittedName>
</protein>
<evidence type="ECO:0000256" key="1">
    <source>
        <dbReference type="SAM" id="MobiDB-lite"/>
    </source>
</evidence>
<feature type="region of interest" description="Disordered" evidence="1">
    <location>
        <begin position="87"/>
        <end position="163"/>
    </location>
</feature>
<dbReference type="Proteomes" id="UP000567885">
    <property type="component" value="Unassembled WGS sequence"/>
</dbReference>
<proteinExistence type="predicted"/>
<keyword evidence="3" id="KW-1185">Reference proteome</keyword>
<dbReference type="AlphaFoldDB" id="A0A8H5SV86"/>
<dbReference type="OrthoDB" id="5086035at2759"/>
<reference evidence="2 3" key="1">
    <citation type="submission" date="2020-05" db="EMBL/GenBank/DDBJ databases">
        <title>Identification and distribution of gene clusters putatively required for synthesis of sphingolipid metabolism inhibitors in phylogenetically diverse species of the filamentous fungus Fusarium.</title>
        <authorList>
            <person name="Kim H.-S."/>
            <person name="Busman M."/>
            <person name="Brown D.W."/>
            <person name="Divon H."/>
            <person name="Uhlig S."/>
            <person name="Proctor R.H."/>
        </authorList>
    </citation>
    <scope>NUCLEOTIDE SEQUENCE [LARGE SCALE GENOMIC DNA]</scope>
    <source>
        <strain evidence="2 3">NRRL 20693</strain>
    </source>
</reference>